<sequence length="44" mass="5124">MMYDVQKQDLPMSRKPYPKVYPLGRRASLLNVSVRSLELQSSKL</sequence>
<reference evidence="1 2" key="1">
    <citation type="submission" date="2019-01" db="EMBL/GenBank/DDBJ databases">
        <authorList>
            <person name="Brito A."/>
        </authorList>
    </citation>
    <scope>NUCLEOTIDE SEQUENCE [LARGE SCALE GENOMIC DNA]</scope>
    <source>
        <strain evidence="1">1</strain>
    </source>
</reference>
<dbReference type="EMBL" id="CAACVJ010000081">
    <property type="protein sequence ID" value="VEP12909.1"/>
    <property type="molecule type" value="Genomic_DNA"/>
</dbReference>
<keyword evidence="2" id="KW-1185">Reference proteome</keyword>
<gene>
    <name evidence="1" type="ORF">H1P_1710001</name>
</gene>
<dbReference type="AlphaFoldDB" id="A0A563VNA5"/>
<evidence type="ECO:0000313" key="1">
    <source>
        <dbReference type="EMBL" id="VEP12909.1"/>
    </source>
</evidence>
<name>A0A563VNA5_9CYAN</name>
<dbReference type="Proteomes" id="UP000320055">
    <property type="component" value="Unassembled WGS sequence"/>
</dbReference>
<accession>A0A563VNA5</accession>
<evidence type="ECO:0000313" key="2">
    <source>
        <dbReference type="Proteomes" id="UP000320055"/>
    </source>
</evidence>
<proteinExistence type="predicted"/>
<organism evidence="1 2">
    <name type="scientific">Hyella patelloides LEGE 07179</name>
    <dbReference type="NCBI Taxonomy" id="945734"/>
    <lineage>
        <taxon>Bacteria</taxon>
        <taxon>Bacillati</taxon>
        <taxon>Cyanobacteriota</taxon>
        <taxon>Cyanophyceae</taxon>
        <taxon>Pleurocapsales</taxon>
        <taxon>Hyellaceae</taxon>
        <taxon>Hyella</taxon>
    </lineage>
</organism>
<protein>
    <submittedName>
        <fullName evidence="1">Uncharacterized protein</fullName>
    </submittedName>
</protein>